<dbReference type="EMBL" id="RQFD01000018">
    <property type="protein sequence ID" value="TGK45952.1"/>
    <property type="molecule type" value="Genomic_DNA"/>
</dbReference>
<dbReference type="Proteomes" id="UP000297617">
    <property type="component" value="Unassembled WGS sequence"/>
</dbReference>
<sequence>MKTKNESAVAFLDLLGFSNLVNKDFENAKEILNDFYNIVYNERNFATEHEIKTILVSDSLIAYTENKVKIIPYLANIYRRCLLKTNEYSNPERYLLPRGGISFGKVYSEDRFETPELAKRFIVSPALVHTSKIEKGFKGSRLIVSMQNNTTDKIDIFWDKDSQSIFYKENTTIDSNFTYYDILWFEDLNTPSSERKEEIEEKLKIALNLLQNNRTLKEEYLAQYIEIVRIGLISYSRYLNIRFDFPPFLIQLFTDYLDEKFWRLWISIIESVLLIHDASWAEANDTFRKFYNTIVISKGWNKAIEYIYQQNQSEILEKIKAYSRKHI</sequence>
<name>A0ABY2KZE4_9LEPT</name>
<evidence type="ECO:0008006" key="3">
    <source>
        <dbReference type="Google" id="ProtNLM"/>
    </source>
</evidence>
<accession>A0ABY2KZE4</accession>
<comment type="caution">
    <text evidence="1">The sequence shown here is derived from an EMBL/GenBank/DDBJ whole genome shotgun (WGS) entry which is preliminary data.</text>
</comment>
<evidence type="ECO:0000313" key="1">
    <source>
        <dbReference type="EMBL" id="TGK45952.1"/>
    </source>
</evidence>
<gene>
    <name evidence="1" type="ORF">EHQ10_18545</name>
</gene>
<evidence type="ECO:0000313" key="2">
    <source>
        <dbReference type="Proteomes" id="UP000297617"/>
    </source>
</evidence>
<reference evidence="2" key="1">
    <citation type="journal article" date="2019" name="PLoS Negl. Trop. Dis.">
        <title>Revisiting the worldwide diversity of Leptospira species in the environment.</title>
        <authorList>
            <person name="Vincent A.T."/>
            <person name="Schiettekatte O."/>
            <person name="Bourhy P."/>
            <person name="Veyrier F.J."/>
            <person name="Picardeau M."/>
        </authorList>
    </citation>
    <scope>NUCLEOTIDE SEQUENCE [LARGE SCALE GENOMIC DNA]</scope>
    <source>
        <strain evidence="2">201800295</strain>
    </source>
</reference>
<proteinExistence type="predicted"/>
<dbReference type="RefSeq" id="WP_135754982.1">
    <property type="nucleotide sequence ID" value="NZ_RQFD01000018.1"/>
</dbReference>
<organism evidence="1 2">
    <name type="scientific">Leptospira bouyouniensis</name>
    <dbReference type="NCBI Taxonomy" id="2484911"/>
    <lineage>
        <taxon>Bacteria</taxon>
        <taxon>Pseudomonadati</taxon>
        <taxon>Spirochaetota</taxon>
        <taxon>Spirochaetia</taxon>
        <taxon>Leptospirales</taxon>
        <taxon>Leptospiraceae</taxon>
        <taxon>Leptospira</taxon>
    </lineage>
</organism>
<keyword evidence="2" id="KW-1185">Reference proteome</keyword>
<protein>
    <recommendedName>
        <fullName evidence="3">Guanylate cyclase domain-containing protein</fullName>
    </recommendedName>
</protein>